<keyword evidence="8" id="KW-1185">Reference proteome</keyword>
<comment type="subcellular location">
    <subcellularLocation>
        <location evidence="1">Membrane</location>
        <topology evidence="1">Multi-pass membrane protein</topology>
    </subcellularLocation>
</comment>
<dbReference type="Pfam" id="PF00209">
    <property type="entry name" value="SNF"/>
    <property type="match status" value="1"/>
</dbReference>
<dbReference type="PANTHER" id="PTHR11616">
    <property type="entry name" value="SODIUM/CHLORIDE DEPENDENT TRANSPORTER"/>
    <property type="match status" value="1"/>
</dbReference>
<evidence type="ECO:0000256" key="3">
    <source>
        <dbReference type="ARBA" id="ARBA00022692"/>
    </source>
</evidence>
<evidence type="ECO:0000313" key="7">
    <source>
        <dbReference type="EMBL" id="KAG8540540.1"/>
    </source>
</evidence>
<evidence type="ECO:0000256" key="1">
    <source>
        <dbReference type="ARBA" id="ARBA00004141"/>
    </source>
</evidence>
<proteinExistence type="predicted"/>
<dbReference type="PRINTS" id="PR00176">
    <property type="entry name" value="NANEUSMPORT"/>
</dbReference>
<keyword evidence="3 6" id="KW-0812">Transmembrane</keyword>
<evidence type="ECO:0000313" key="8">
    <source>
        <dbReference type="Proteomes" id="UP000824782"/>
    </source>
</evidence>
<dbReference type="GO" id="GO:0005886">
    <property type="term" value="C:plasma membrane"/>
    <property type="evidence" value="ECO:0007669"/>
    <property type="project" value="TreeGrafter"/>
</dbReference>
<dbReference type="PANTHER" id="PTHR11616:SF118">
    <property type="entry name" value="SODIUM- AND CHLORIDE-DEPENDENT BETAINE TRANSPORTER"/>
    <property type="match status" value="1"/>
</dbReference>
<dbReference type="PROSITE" id="PS50267">
    <property type="entry name" value="NA_NEUROTRAN_SYMP_3"/>
    <property type="match status" value="1"/>
</dbReference>
<gene>
    <name evidence="7" type="ORF">GDO81_019099</name>
</gene>
<dbReference type="InterPro" id="IPR037272">
    <property type="entry name" value="SNS_sf"/>
</dbReference>
<protein>
    <submittedName>
        <fullName evidence="7">Uncharacterized protein</fullName>
    </submittedName>
</protein>
<evidence type="ECO:0000256" key="6">
    <source>
        <dbReference type="SAM" id="Phobius"/>
    </source>
</evidence>
<dbReference type="GO" id="GO:0005332">
    <property type="term" value="F:gamma-aminobutyric acid:sodium:chloride symporter activity"/>
    <property type="evidence" value="ECO:0007669"/>
    <property type="project" value="TreeGrafter"/>
</dbReference>
<keyword evidence="2" id="KW-0813">Transport</keyword>
<dbReference type="AlphaFoldDB" id="A0AAV6YZX1"/>
<evidence type="ECO:0000256" key="5">
    <source>
        <dbReference type="ARBA" id="ARBA00023136"/>
    </source>
</evidence>
<comment type="caution">
    <text evidence="7">The sequence shown here is derived from an EMBL/GenBank/DDBJ whole genome shotgun (WGS) entry which is preliminary data.</text>
</comment>
<organism evidence="7 8">
    <name type="scientific">Engystomops pustulosus</name>
    <name type="common">Tungara frog</name>
    <name type="synonym">Physalaemus pustulosus</name>
    <dbReference type="NCBI Taxonomy" id="76066"/>
    <lineage>
        <taxon>Eukaryota</taxon>
        <taxon>Metazoa</taxon>
        <taxon>Chordata</taxon>
        <taxon>Craniata</taxon>
        <taxon>Vertebrata</taxon>
        <taxon>Euteleostomi</taxon>
        <taxon>Amphibia</taxon>
        <taxon>Batrachia</taxon>
        <taxon>Anura</taxon>
        <taxon>Neobatrachia</taxon>
        <taxon>Hyloidea</taxon>
        <taxon>Leptodactylidae</taxon>
        <taxon>Leiuperinae</taxon>
        <taxon>Engystomops</taxon>
    </lineage>
</organism>
<dbReference type="InterPro" id="IPR000175">
    <property type="entry name" value="Na/ntran_symport"/>
</dbReference>
<keyword evidence="4 6" id="KW-1133">Transmembrane helix</keyword>
<accession>A0AAV6YZX1</accession>
<evidence type="ECO:0000256" key="4">
    <source>
        <dbReference type="ARBA" id="ARBA00022989"/>
    </source>
</evidence>
<dbReference type="EMBL" id="WNYA01010128">
    <property type="protein sequence ID" value="KAG8540540.1"/>
    <property type="molecule type" value="Genomic_DNA"/>
</dbReference>
<evidence type="ECO:0000256" key="2">
    <source>
        <dbReference type="ARBA" id="ARBA00022448"/>
    </source>
</evidence>
<dbReference type="GO" id="GO:0042995">
    <property type="term" value="C:cell projection"/>
    <property type="evidence" value="ECO:0007669"/>
    <property type="project" value="TreeGrafter"/>
</dbReference>
<feature type="transmembrane region" description="Helical" evidence="6">
    <location>
        <begin position="37"/>
        <end position="62"/>
    </location>
</feature>
<feature type="transmembrane region" description="Helical" evidence="6">
    <location>
        <begin position="122"/>
        <end position="143"/>
    </location>
</feature>
<sequence>MSPTRYWNVDNHKLPTPPMCYPSVLQGGMYIFQLFDYFASSGISLLFFGIFECICIGWVYGADRFYDNIQDMIGYRPWPVMKICWVAVTPAVCLATFLFALIRYVPLRYNNTYVYPPWGYAIGWLIAISSMICIPLYCIYIVLRTKGSLFERLRLVVIPAKDLPQPKASVPVPDTLCMRETPIPSETLTQIPHP</sequence>
<dbReference type="Proteomes" id="UP000824782">
    <property type="component" value="Unassembled WGS sequence"/>
</dbReference>
<reference evidence="7" key="1">
    <citation type="thesis" date="2020" institute="ProQuest LLC" country="789 East Eisenhower Parkway, Ann Arbor, MI, USA">
        <title>Comparative Genomics and Chromosome Evolution.</title>
        <authorList>
            <person name="Mudd A.B."/>
        </authorList>
    </citation>
    <scope>NUCLEOTIDE SEQUENCE</scope>
    <source>
        <strain evidence="7">237g6f4</strain>
        <tissue evidence="7">Blood</tissue>
    </source>
</reference>
<keyword evidence="5 6" id="KW-0472">Membrane</keyword>
<feature type="transmembrane region" description="Helical" evidence="6">
    <location>
        <begin position="83"/>
        <end position="102"/>
    </location>
</feature>
<dbReference type="SUPFAM" id="SSF161070">
    <property type="entry name" value="SNF-like"/>
    <property type="match status" value="1"/>
</dbReference>
<name>A0AAV6YZX1_ENGPU</name>